<evidence type="ECO:0000313" key="2">
    <source>
        <dbReference type="Proteomes" id="UP001530315"/>
    </source>
</evidence>
<name>A0ABD3QZ33_9STRA</name>
<keyword evidence="2" id="KW-1185">Reference proteome</keyword>
<dbReference type="EMBL" id="JALLAZ020000032">
    <property type="protein sequence ID" value="KAL3805433.1"/>
    <property type="molecule type" value="Genomic_DNA"/>
</dbReference>
<dbReference type="Proteomes" id="UP001530315">
    <property type="component" value="Unassembled WGS sequence"/>
</dbReference>
<dbReference type="AlphaFoldDB" id="A0ABD3QZ33"/>
<comment type="caution">
    <text evidence="1">The sequence shown here is derived from an EMBL/GenBank/DDBJ whole genome shotgun (WGS) entry which is preliminary data.</text>
</comment>
<proteinExistence type="predicted"/>
<reference evidence="1 2" key="1">
    <citation type="submission" date="2024-10" db="EMBL/GenBank/DDBJ databases">
        <title>Updated reference genomes for cyclostephanoid diatoms.</title>
        <authorList>
            <person name="Roberts W.R."/>
            <person name="Alverson A.J."/>
        </authorList>
    </citation>
    <scope>NUCLEOTIDE SEQUENCE [LARGE SCALE GENOMIC DNA]</scope>
    <source>
        <strain evidence="1 2">AJA276-08</strain>
    </source>
</reference>
<evidence type="ECO:0000313" key="1">
    <source>
        <dbReference type="EMBL" id="KAL3805433.1"/>
    </source>
</evidence>
<gene>
    <name evidence="1" type="ORF">ACHAW5_009439</name>
</gene>
<protein>
    <submittedName>
        <fullName evidence="1">Uncharacterized protein</fullName>
    </submittedName>
</protein>
<organism evidence="1 2">
    <name type="scientific">Stephanodiscus triporus</name>
    <dbReference type="NCBI Taxonomy" id="2934178"/>
    <lineage>
        <taxon>Eukaryota</taxon>
        <taxon>Sar</taxon>
        <taxon>Stramenopiles</taxon>
        <taxon>Ochrophyta</taxon>
        <taxon>Bacillariophyta</taxon>
        <taxon>Coscinodiscophyceae</taxon>
        <taxon>Thalassiosirophycidae</taxon>
        <taxon>Stephanodiscales</taxon>
        <taxon>Stephanodiscaceae</taxon>
        <taxon>Stephanodiscus</taxon>
    </lineage>
</organism>
<accession>A0ABD3QZ33</accession>
<sequence>MVDDGGSVTSASEESNGLALSDFIVYAVAQFLGVRSLVRFGATSKSHTLVVSQEVERRKACISATEDEVKRLTMKGLERQSPPGVPTRKNIIMARKIVENVERLINDELPTTIIHGGGLTPDNRSSDFFRQERQKFWRGNTLYILPDIFYFPPEGESSSPSLELVLECYRMSSELTREWFHFPEIRIACYGMMDAFRVVARDLFFDGQESVGFLEMTLEKAHDLFTHCWNENESLSTNLGRMRMRSVCREHA</sequence>